<evidence type="ECO:0000313" key="2">
    <source>
        <dbReference type="EMBL" id="GEX31483.1"/>
    </source>
</evidence>
<dbReference type="EMBL" id="BKCJ010101160">
    <property type="protein sequence ID" value="GEX31483.1"/>
    <property type="molecule type" value="Genomic_DNA"/>
</dbReference>
<feature type="compositionally biased region" description="Polar residues" evidence="1">
    <location>
        <begin position="258"/>
        <end position="273"/>
    </location>
</feature>
<proteinExistence type="predicted"/>
<protein>
    <recommendedName>
        <fullName evidence="3">Retrovirus-related Pol polyprotein from transposon TNT 1-94</fullName>
    </recommendedName>
</protein>
<organism evidence="2">
    <name type="scientific">Tanacetum cinerariifolium</name>
    <name type="common">Dalmatian daisy</name>
    <name type="synonym">Chrysanthemum cinerariifolium</name>
    <dbReference type="NCBI Taxonomy" id="118510"/>
    <lineage>
        <taxon>Eukaryota</taxon>
        <taxon>Viridiplantae</taxon>
        <taxon>Streptophyta</taxon>
        <taxon>Embryophyta</taxon>
        <taxon>Tracheophyta</taxon>
        <taxon>Spermatophyta</taxon>
        <taxon>Magnoliopsida</taxon>
        <taxon>eudicotyledons</taxon>
        <taxon>Gunneridae</taxon>
        <taxon>Pentapetalae</taxon>
        <taxon>asterids</taxon>
        <taxon>campanulids</taxon>
        <taxon>Asterales</taxon>
        <taxon>Asteraceae</taxon>
        <taxon>Asteroideae</taxon>
        <taxon>Anthemideae</taxon>
        <taxon>Anthemidinae</taxon>
        <taxon>Tanacetum</taxon>
    </lineage>
</organism>
<gene>
    <name evidence="2" type="ORF">Tci_303458</name>
</gene>
<name>A0A699H479_TANCI</name>
<feature type="compositionally biased region" description="Polar residues" evidence="1">
    <location>
        <begin position="291"/>
        <end position="309"/>
    </location>
</feature>
<evidence type="ECO:0000256" key="1">
    <source>
        <dbReference type="SAM" id="MobiDB-lite"/>
    </source>
</evidence>
<feature type="region of interest" description="Disordered" evidence="1">
    <location>
        <begin position="237"/>
        <end position="276"/>
    </location>
</feature>
<sequence>MAEEQAIVYAPQWNNMTVDNVTFQINNVVDPFSSTDETEQRPLIEFLIKFSVLNEQRPLTIDFNTFCSSTGLDYNNGKYVAHPTPEAVKKELGKITINPSYLDKTPVLKNSFPVAWRMLFTFVIRVFGENYSFTEQVDSQQLLAYCLILGTKVDIGEIIYSDLDARFGHLPTIQSNSNFTKDPSKVTKIELIAHMIAVNNQRDLVSLLPLSAKPIKGKSQTVTPILPKSQGLEAFRALSKKSKKPSPKRHLLRPRQHPPQSQRKVLSNPTQSPRAPYLIPKIQRETYNLLSSPPQAEKSQSSHAPSTEASDTDSYCDDILKKYDNTLPLTERQLVKYLRNVSTVLFDRVTKDNWEKHEKAAVNYVNLKVSINEYYDENIAHSDQTDKLVEAFMSFLEKSSTTMHDLYKGLNVITELVKTINNAIKDDHVINTKINEATKSFTKISTNITEVLSLVKGFNFFDLQSSVNALQAHSLKQDEEQATWAKSSTNMAWNLGSRISGKSSSSFTPTLALTHIPANVEAENATNTATEDPSSHTEGETDENRQEKPDEFKHSTYANIEFIGSSKPQPLIP</sequence>
<dbReference type="AlphaFoldDB" id="A0A699H479"/>
<comment type="caution">
    <text evidence="2">The sequence shown here is derived from an EMBL/GenBank/DDBJ whole genome shotgun (WGS) entry which is preliminary data.</text>
</comment>
<feature type="compositionally biased region" description="Low complexity" evidence="1">
    <location>
        <begin position="518"/>
        <end position="531"/>
    </location>
</feature>
<reference evidence="2" key="1">
    <citation type="journal article" date="2019" name="Sci. Rep.">
        <title>Draft genome of Tanacetum cinerariifolium, the natural source of mosquito coil.</title>
        <authorList>
            <person name="Yamashiro T."/>
            <person name="Shiraishi A."/>
            <person name="Satake H."/>
            <person name="Nakayama K."/>
        </authorList>
    </citation>
    <scope>NUCLEOTIDE SEQUENCE</scope>
</reference>
<feature type="region of interest" description="Disordered" evidence="1">
    <location>
        <begin position="291"/>
        <end position="313"/>
    </location>
</feature>
<feature type="compositionally biased region" description="Basic and acidic residues" evidence="1">
    <location>
        <begin position="533"/>
        <end position="554"/>
    </location>
</feature>
<feature type="region of interest" description="Disordered" evidence="1">
    <location>
        <begin position="518"/>
        <end position="573"/>
    </location>
</feature>
<evidence type="ECO:0008006" key="3">
    <source>
        <dbReference type="Google" id="ProtNLM"/>
    </source>
</evidence>
<feature type="compositionally biased region" description="Basic residues" evidence="1">
    <location>
        <begin position="238"/>
        <end position="256"/>
    </location>
</feature>
<accession>A0A699H479</accession>